<dbReference type="FunFam" id="1.10.12.10:FF:000001">
    <property type="entry name" value="Probable enoyl-CoA hydratase, mitochondrial"/>
    <property type="match status" value="1"/>
</dbReference>
<dbReference type="FunFam" id="3.90.226.10:FF:000009">
    <property type="entry name" value="Carnitinyl-CoA dehydratase"/>
    <property type="match status" value="1"/>
</dbReference>
<dbReference type="Gene3D" id="3.90.226.10">
    <property type="entry name" value="2-enoyl-CoA Hydratase, Chain A, domain 1"/>
    <property type="match status" value="1"/>
</dbReference>
<proteinExistence type="inferred from homology"/>
<dbReference type="EnsemblMetazoa" id="CLYHEMT002062.1">
    <property type="protein sequence ID" value="CLYHEMP002062.1"/>
    <property type="gene ID" value="CLYHEMG002062"/>
</dbReference>
<keyword evidence="5" id="KW-1185">Reference proteome</keyword>
<dbReference type="PANTHER" id="PTHR11941">
    <property type="entry name" value="ENOYL-COA HYDRATASE-RELATED"/>
    <property type="match status" value="1"/>
</dbReference>
<dbReference type="InterPro" id="IPR001753">
    <property type="entry name" value="Enoyl-CoA_hydra/iso"/>
</dbReference>
<reference evidence="4" key="1">
    <citation type="submission" date="2021-01" db="UniProtKB">
        <authorList>
            <consortium name="EnsemblMetazoa"/>
        </authorList>
    </citation>
    <scope>IDENTIFICATION</scope>
</reference>
<dbReference type="Proteomes" id="UP000594262">
    <property type="component" value="Unplaced"/>
</dbReference>
<dbReference type="PROSITE" id="PS00166">
    <property type="entry name" value="ENOYL_COA_HYDRATASE"/>
    <property type="match status" value="1"/>
</dbReference>
<dbReference type="RefSeq" id="XP_066936139.1">
    <property type="nucleotide sequence ID" value="XM_067080038.1"/>
</dbReference>
<name>A0A7M5V1W4_9CNID</name>
<dbReference type="CDD" id="cd06558">
    <property type="entry name" value="crotonase-like"/>
    <property type="match status" value="1"/>
</dbReference>
<evidence type="ECO:0000313" key="4">
    <source>
        <dbReference type="EnsemblMetazoa" id="CLYHEMP002062.1"/>
    </source>
</evidence>
<dbReference type="InterPro" id="IPR014748">
    <property type="entry name" value="Enoyl-CoA_hydra_C"/>
</dbReference>
<dbReference type="Gene3D" id="1.10.12.10">
    <property type="entry name" value="Lyase 2-enoyl-coa Hydratase, Chain A, domain 2"/>
    <property type="match status" value="1"/>
</dbReference>
<comment type="similarity">
    <text evidence="1 3">Belongs to the enoyl-CoA hydratase/isomerase family.</text>
</comment>
<dbReference type="GO" id="GO:0005739">
    <property type="term" value="C:mitochondrion"/>
    <property type="evidence" value="ECO:0007669"/>
    <property type="project" value="TreeGrafter"/>
</dbReference>
<dbReference type="PANTHER" id="PTHR11941:SF171">
    <property type="entry name" value="SD19268P"/>
    <property type="match status" value="1"/>
</dbReference>
<dbReference type="OrthoDB" id="410701at2759"/>
<dbReference type="GO" id="GO:0006635">
    <property type="term" value="P:fatty acid beta-oxidation"/>
    <property type="evidence" value="ECO:0007669"/>
    <property type="project" value="TreeGrafter"/>
</dbReference>
<dbReference type="AlphaFoldDB" id="A0A7M5V1W4"/>
<keyword evidence="2" id="KW-0456">Lyase</keyword>
<dbReference type="InterPro" id="IPR018376">
    <property type="entry name" value="Enoyl-CoA_hyd/isom_CS"/>
</dbReference>
<evidence type="ECO:0000256" key="3">
    <source>
        <dbReference type="RuleBase" id="RU003707"/>
    </source>
</evidence>
<evidence type="ECO:0000256" key="1">
    <source>
        <dbReference type="ARBA" id="ARBA00005254"/>
    </source>
</evidence>
<dbReference type="GO" id="GO:0004300">
    <property type="term" value="F:enoyl-CoA hydratase activity"/>
    <property type="evidence" value="ECO:0007669"/>
    <property type="project" value="UniProtKB-ARBA"/>
</dbReference>
<dbReference type="InterPro" id="IPR029045">
    <property type="entry name" value="ClpP/crotonase-like_dom_sf"/>
</dbReference>
<dbReference type="SUPFAM" id="SSF52096">
    <property type="entry name" value="ClpP/crotonase"/>
    <property type="match status" value="1"/>
</dbReference>
<evidence type="ECO:0000256" key="2">
    <source>
        <dbReference type="ARBA" id="ARBA00023239"/>
    </source>
</evidence>
<accession>A0A7M5V1W4</accession>
<organism evidence="4 5">
    <name type="scientific">Clytia hemisphaerica</name>
    <dbReference type="NCBI Taxonomy" id="252671"/>
    <lineage>
        <taxon>Eukaryota</taxon>
        <taxon>Metazoa</taxon>
        <taxon>Cnidaria</taxon>
        <taxon>Hydrozoa</taxon>
        <taxon>Hydroidolina</taxon>
        <taxon>Leptothecata</taxon>
        <taxon>Obeliida</taxon>
        <taxon>Clytiidae</taxon>
        <taxon>Clytia</taxon>
    </lineage>
</organism>
<evidence type="ECO:0000313" key="5">
    <source>
        <dbReference type="Proteomes" id="UP000594262"/>
    </source>
</evidence>
<sequence>MLQTIRTINSVNKRALLNCGVKFAGFSTTTDVDLKDELRLEYQNDGGIAVVSLNRPAAKNALSINLMALFENYMNELASNRNVRAVVLRSLVPGVFCAGADLKERRKMTEADVPMFVSRARMLFQKLNDLPVPTIAALEGAALGGGLEMALSCDFRIASTTAKLGLPETKLAIIPGAGGTVRLPRLIGVSKAKELIFTGRVLNSTQAADISLVEYSVDQNDNGDAAFVRAMELAGEMQSQGPVALRAAKKSISRGIEVDLHSALTYEELCYSQVVPTKDRIEGLTAFKEKRKPVYKGE</sequence>
<protein>
    <submittedName>
        <fullName evidence="4">Uncharacterized protein</fullName>
    </submittedName>
</protein>
<dbReference type="Pfam" id="PF00378">
    <property type="entry name" value="ECH_1"/>
    <property type="match status" value="1"/>
</dbReference>
<dbReference type="GeneID" id="136823880"/>